<organism evidence="13 14">
    <name type="scientific">Candidatus Nitrospira nitrificans</name>
    <dbReference type="NCBI Taxonomy" id="1742973"/>
    <lineage>
        <taxon>Bacteria</taxon>
        <taxon>Pseudomonadati</taxon>
        <taxon>Nitrospirota</taxon>
        <taxon>Nitrospiria</taxon>
        <taxon>Nitrospirales</taxon>
        <taxon>Nitrospiraceae</taxon>
        <taxon>Nitrospira</taxon>
    </lineage>
</organism>
<protein>
    <submittedName>
        <fullName evidence="13">Putative Zn-dependent peptidase, M16 family</fullName>
        <ecNumber evidence="13">3.4.24.-</ecNumber>
    </submittedName>
</protein>
<evidence type="ECO:0000256" key="2">
    <source>
        <dbReference type="ARBA" id="ARBA00007261"/>
    </source>
</evidence>
<evidence type="ECO:0000256" key="8">
    <source>
        <dbReference type="RuleBase" id="RU004447"/>
    </source>
</evidence>
<dbReference type="Proteomes" id="UP000198736">
    <property type="component" value="Unassembled WGS sequence"/>
</dbReference>
<comment type="similarity">
    <text evidence="2 8">Belongs to the peptidase M16 family.</text>
</comment>
<dbReference type="PANTHER" id="PTHR43690:SF17">
    <property type="entry name" value="PROTEIN YHJJ"/>
    <property type="match status" value="1"/>
</dbReference>
<dbReference type="PANTHER" id="PTHR43690">
    <property type="entry name" value="NARDILYSIN"/>
    <property type="match status" value="1"/>
</dbReference>
<keyword evidence="3" id="KW-0645">Protease</keyword>
<evidence type="ECO:0000256" key="10">
    <source>
        <dbReference type="SAM" id="MobiDB-lite"/>
    </source>
</evidence>
<evidence type="ECO:0000256" key="1">
    <source>
        <dbReference type="ARBA" id="ARBA00001947"/>
    </source>
</evidence>
<dbReference type="STRING" id="1742973.COMA2_30257"/>
<evidence type="ECO:0000256" key="6">
    <source>
        <dbReference type="ARBA" id="ARBA00022833"/>
    </source>
</evidence>
<feature type="coiled-coil region" evidence="9">
    <location>
        <begin position="348"/>
        <end position="375"/>
    </location>
</feature>
<gene>
    <name evidence="13" type="ORF">COMA2_30257</name>
</gene>
<evidence type="ECO:0000256" key="3">
    <source>
        <dbReference type="ARBA" id="ARBA00022670"/>
    </source>
</evidence>
<comment type="cofactor">
    <cofactor evidence="1">
        <name>Zn(2+)</name>
        <dbReference type="ChEBI" id="CHEBI:29105"/>
    </cofactor>
</comment>
<dbReference type="InterPro" id="IPR001431">
    <property type="entry name" value="Pept_M16_Zn_BS"/>
</dbReference>
<dbReference type="InterPro" id="IPR050626">
    <property type="entry name" value="Peptidase_M16"/>
</dbReference>
<evidence type="ECO:0000256" key="9">
    <source>
        <dbReference type="SAM" id="Coils"/>
    </source>
</evidence>
<dbReference type="GO" id="GO:0046872">
    <property type="term" value="F:metal ion binding"/>
    <property type="evidence" value="ECO:0007669"/>
    <property type="project" value="UniProtKB-KW"/>
</dbReference>
<dbReference type="Pfam" id="PF05193">
    <property type="entry name" value="Peptidase_M16_C"/>
    <property type="match status" value="1"/>
</dbReference>
<dbReference type="Pfam" id="PF00675">
    <property type="entry name" value="Peptidase_M16"/>
    <property type="match status" value="1"/>
</dbReference>
<dbReference type="PROSITE" id="PS00143">
    <property type="entry name" value="INSULINASE"/>
    <property type="match status" value="1"/>
</dbReference>
<dbReference type="SUPFAM" id="SSF63411">
    <property type="entry name" value="LuxS/MPP-like metallohydrolase"/>
    <property type="match status" value="2"/>
</dbReference>
<dbReference type="RefSeq" id="WP_245631019.1">
    <property type="nucleotide sequence ID" value="NZ_CZPZ01000023.1"/>
</dbReference>
<feature type="domain" description="Peptidase M16 N-terminal" evidence="11">
    <location>
        <begin position="49"/>
        <end position="192"/>
    </location>
</feature>
<reference evidence="14" key="1">
    <citation type="submission" date="2015-10" db="EMBL/GenBank/DDBJ databases">
        <authorList>
            <person name="Luecker S."/>
            <person name="Luecker S."/>
        </authorList>
    </citation>
    <scope>NUCLEOTIDE SEQUENCE [LARGE SCALE GENOMIC DNA]</scope>
</reference>
<name>A0A0S4LKI2_9BACT</name>
<keyword evidence="7" id="KW-0482">Metalloprotease</keyword>
<dbReference type="EC" id="3.4.24.-" evidence="13"/>
<evidence type="ECO:0000256" key="5">
    <source>
        <dbReference type="ARBA" id="ARBA00022801"/>
    </source>
</evidence>
<feature type="compositionally biased region" description="Pro residues" evidence="10">
    <location>
        <begin position="448"/>
        <end position="457"/>
    </location>
</feature>
<keyword evidence="6" id="KW-0862">Zinc</keyword>
<keyword evidence="14" id="KW-1185">Reference proteome</keyword>
<keyword evidence="4" id="KW-0479">Metal-binding</keyword>
<dbReference type="InterPro" id="IPR011765">
    <property type="entry name" value="Pept_M16_N"/>
</dbReference>
<keyword evidence="9" id="KW-0175">Coiled coil</keyword>
<evidence type="ECO:0000259" key="12">
    <source>
        <dbReference type="Pfam" id="PF05193"/>
    </source>
</evidence>
<dbReference type="GO" id="GO:0006508">
    <property type="term" value="P:proteolysis"/>
    <property type="evidence" value="ECO:0007669"/>
    <property type="project" value="UniProtKB-KW"/>
</dbReference>
<dbReference type="GO" id="GO:0004222">
    <property type="term" value="F:metalloendopeptidase activity"/>
    <property type="evidence" value="ECO:0007669"/>
    <property type="project" value="InterPro"/>
</dbReference>
<feature type="region of interest" description="Disordered" evidence="10">
    <location>
        <begin position="444"/>
        <end position="466"/>
    </location>
</feature>
<evidence type="ECO:0000256" key="4">
    <source>
        <dbReference type="ARBA" id="ARBA00022723"/>
    </source>
</evidence>
<evidence type="ECO:0000313" key="13">
    <source>
        <dbReference type="EMBL" id="CUS37406.1"/>
    </source>
</evidence>
<sequence>MTSSIFITIMQTIHYHWRIYLLATLLAFGSVSISFGAEPSEYILSNGMKVLLVEVPKAPVATVQVWYKVGSRNEVMGRAGLSHMLEHMMFKGTARYPKGSFSRIVRKNGGIDNAFTGQDFTAYFENVAADRVGLALELEADRMQGLLLDHNEFQTERDVVKEERRLRSEDDPQGALVEALFAQAFLSHPYHWPVIGWFADLDAMALEDLQRHYDTFYSPNNATLVVVGDIKVESLLPTIKRLFEPIPRGPSPRQGLAPEPDQRGERRFLLKREAQVPFVMMGFRVPNYSSEDSYALDILESILSQGKSSRLYQSLVYDQKNSLAVGAEYSVLQTDPGLFYFYSLVNPSAKVEAVEESIQREIARLQNELPSEQELQRAKNQVEAARVFEQDSNFRHAMLMGQAESVGAGWRRIDQFVERIRAVTAKDVQRVAKQYLTQDNRTVGILIPLPPPPPDPSPTAVHEGKS</sequence>
<evidence type="ECO:0000313" key="14">
    <source>
        <dbReference type="Proteomes" id="UP000198736"/>
    </source>
</evidence>
<accession>A0A0S4LKI2</accession>
<evidence type="ECO:0000256" key="7">
    <source>
        <dbReference type="ARBA" id="ARBA00023049"/>
    </source>
</evidence>
<dbReference type="EMBL" id="CZPZ01000023">
    <property type="protein sequence ID" value="CUS37406.1"/>
    <property type="molecule type" value="Genomic_DNA"/>
</dbReference>
<evidence type="ECO:0000259" key="11">
    <source>
        <dbReference type="Pfam" id="PF00675"/>
    </source>
</evidence>
<dbReference type="Gene3D" id="3.30.830.10">
    <property type="entry name" value="Metalloenzyme, LuxS/M16 peptidase-like"/>
    <property type="match status" value="2"/>
</dbReference>
<dbReference type="InterPro" id="IPR011249">
    <property type="entry name" value="Metalloenz_LuxS/M16"/>
</dbReference>
<proteinExistence type="inferred from homology"/>
<dbReference type="AlphaFoldDB" id="A0A0S4LKI2"/>
<feature type="domain" description="Peptidase M16 C-terminal" evidence="12">
    <location>
        <begin position="206"/>
        <end position="381"/>
    </location>
</feature>
<dbReference type="InterPro" id="IPR007863">
    <property type="entry name" value="Peptidase_M16_C"/>
</dbReference>
<keyword evidence="5 13" id="KW-0378">Hydrolase</keyword>